<evidence type="ECO:0000313" key="2">
    <source>
        <dbReference type="EMBL" id="KAJ7661804.1"/>
    </source>
</evidence>
<reference evidence="2" key="1">
    <citation type="submission" date="2023-03" db="EMBL/GenBank/DDBJ databases">
        <title>Massive genome expansion in bonnet fungi (Mycena s.s.) driven by repeated elements and novel gene families across ecological guilds.</title>
        <authorList>
            <consortium name="Lawrence Berkeley National Laboratory"/>
            <person name="Harder C.B."/>
            <person name="Miyauchi S."/>
            <person name="Viragh M."/>
            <person name="Kuo A."/>
            <person name="Thoen E."/>
            <person name="Andreopoulos B."/>
            <person name="Lu D."/>
            <person name="Skrede I."/>
            <person name="Drula E."/>
            <person name="Henrissat B."/>
            <person name="Morin E."/>
            <person name="Kohler A."/>
            <person name="Barry K."/>
            <person name="LaButti K."/>
            <person name="Morin E."/>
            <person name="Salamov A."/>
            <person name="Lipzen A."/>
            <person name="Mereny Z."/>
            <person name="Hegedus B."/>
            <person name="Baldrian P."/>
            <person name="Stursova M."/>
            <person name="Weitz H."/>
            <person name="Taylor A."/>
            <person name="Grigoriev I.V."/>
            <person name="Nagy L.G."/>
            <person name="Martin F."/>
            <person name="Kauserud H."/>
        </authorList>
    </citation>
    <scope>NUCLEOTIDE SEQUENCE</scope>
    <source>
        <strain evidence="2">CBHHK067</strain>
    </source>
</reference>
<evidence type="ECO:0000313" key="3">
    <source>
        <dbReference type="Proteomes" id="UP001221757"/>
    </source>
</evidence>
<dbReference type="EMBL" id="JARKIE010000246">
    <property type="protein sequence ID" value="KAJ7661804.1"/>
    <property type="molecule type" value="Genomic_DNA"/>
</dbReference>
<keyword evidence="3" id="KW-1185">Reference proteome</keyword>
<dbReference type="Proteomes" id="UP001221757">
    <property type="component" value="Unassembled WGS sequence"/>
</dbReference>
<comment type="similarity">
    <text evidence="1">Belongs to the PHF5 family.</text>
</comment>
<dbReference type="PANTHER" id="PTHR13120">
    <property type="entry name" value="PHD FINGER-LIKE DOMAIN-CONTAINING PROTEIN 5A"/>
    <property type="match status" value="1"/>
</dbReference>
<accession>A0AAD7CTS7</accession>
<sequence length="65" mass="7666">MNAHALKHWLRDKLRSCIICISDAYYCAECTRLEKDRDSCPKIVNLGTSRTDLFYKRRRLGFKKG</sequence>
<gene>
    <name evidence="2" type="ORF">B0H17DRAFT_1212127</name>
</gene>
<organism evidence="2 3">
    <name type="scientific">Mycena rosella</name>
    <name type="common">Pink bonnet</name>
    <name type="synonym">Agaricus rosellus</name>
    <dbReference type="NCBI Taxonomy" id="1033263"/>
    <lineage>
        <taxon>Eukaryota</taxon>
        <taxon>Fungi</taxon>
        <taxon>Dikarya</taxon>
        <taxon>Basidiomycota</taxon>
        <taxon>Agaricomycotina</taxon>
        <taxon>Agaricomycetes</taxon>
        <taxon>Agaricomycetidae</taxon>
        <taxon>Agaricales</taxon>
        <taxon>Marasmiineae</taxon>
        <taxon>Mycenaceae</taxon>
        <taxon>Mycena</taxon>
    </lineage>
</organism>
<dbReference type="InterPro" id="IPR005345">
    <property type="entry name" value="PHF5"/>
</dbReference>
<dbReference type="AlphaFoldDB" id="A0AAD7CTS7"/>
<comment type="caution">
    <text evidence="2">The sequence shown here is derived from an EMBL/GenBank/DDBJ whole genome shotgun (WGS) entry which is preliminary data.</text>
</comment>
<proteinExistence type="inferred from homology"/>
<protein>
    <submittedName>
        <fullName evidence="2">PHF5-like protein-domain-containing protein</fullName>
    </submittedName>
</protein>
<dbReference type="GO" id="GO:0000398">
    <property type="term" value="P:mRNA splicing, via spliceosome"/>
    <property type="evidence" value="ECO:0007669"/>
    <property type="project" value="InterPro"/>
</dbReference>
<evidence type="ECO:0000256" key="1">
    <source>
        <dbReference type="ARBA" id="ARBA00008626"/>
    </source>
</evidence>
<dbReference type="Pfam" id="PF03660">
    <property type="entry name" value="PHF5"/>
    <property type="match status" value="1"/>
</dbReference>
<name>A0AAD7CTS7_MYCRO</name>